<dbReference type="PANTHER" id="PTHR47089">
    <property type="entry name" value="ABC TRANSPORTER, PERMEASE PROTEIN"/>
    <property type="match status" value="1"/>
</dbReference>
<organism evidence="7 8">
    <name type="scientific">Kistimonas scapharcae</name>
    <dbReference type="NCBI Taxonomy" id="1036133"/>
    <lineage>
        <taxon>Bacteria</taxon>
        <taxon>Pseudomonadati</taxon>
        <taxon>Pseudomonadota</taxon>
        <taxon>Gammaproteobacteria</taxon>
        <taxon>Oceanospirillales</taxon>
        <taxon>Endozoicomonadaceae</taxon>
        <taxon>Kistimonas</taxon>
    </lineage>
</organism>
<evidence type="ECO:0000256" key="2">
    <source>
        <dbReference type="ARBA" id="ARBA00022475"/>
    </source>
</evidence>
<gene>
    <name evidence="7" type="ORF">GCM10023116_49040</name>
</gene>
<evidence type="ECO:0000256" key="1">
    <source>
        <dbReference type="ARBA" id="ARBA00004429"/>
    </source>
</evidence>
<comment type="caution">
    <text evidence="7">The sequence shown here is derived from an EMBL/GenBank/DDBJ whole genome shotgun (WGS) entry which is preliminary data.</text>
</comment>
<evidence type="ECO:0000256" key="6">
    <source>
        <dbReference type="SAM" id="Phobius"/>
    </source>
</evidence>
<dbReference type="RefSeq" id="WP_345199217.1">
    <property type="nucleotide sequence ID" value="NZ_BAABFL010000478.1"/>
</dbReference>
<reference evidence="8" key="1">
    <citation type="journal article" date="2019" name="Int. J. Syst. Evol. Microbiol.">
        <title>The Global Catalogue of Microorganisms (GCM) 10K type strain sequencing project: providing services to taxonomists for standard genome sequencing and annotation.</title>
        <authorList>
            <consortium name="The Broad Institute Genomics Platform"/>
            <consortium name="The Broad Institute Genome Sequencing Center for Infectious Disease"/>
            <person name="Wu L."/>
            <person name="Ma J."/>
        </authorList>
    </citation>
    <scope>NUCLEOTIDE SEQUENCE [LARGE SCALE GENOMIC DNA]</scope>
    <source>
        <strain evidence="8">JCM 17805</strain>
    </source>
</reference>
<keyword evidence="8" id="KW-1185">Reference proteome</keyword>
<dbReference type="Proteomes" id="UP001500604">
    <property type="component" value="Unassembled WGS sequence"/>
</dbReference>
<dbReference type="PANTHER" id="PTHR47089:SF1">
    <property type="entry name" value="GUANOSINE ABC TRANSPORTER PERMEASE PROTEIN NUPP"/>
    <property type="match status" value="1"/>
</dbReference>
<sequence length="361" mass="38233">MKKDLLIALAGVLCAFLAGMAILAAQGYDAPRGFMALIEYSLMSEMSLGGTLQRAAPLILTGLSATAAFGSNAVNLGQLGQVLMGAMAVTTVGLVVDLPAPLMLPLLLATAAIAGGLWCGIAAWLRNRFNMNEFISTLMLNFLAEYFTLWMVRGPVKMANANTPMSPPIADGGHLPALGSISSSILVALVALGGIYILWNRSRAGYEMRMMGLNPVFTRIGGCHNRENFTRAMMISGALAGLAGGLLIMGGIQHQFLIGIGGTYGWDGVMLAIIANCQVLATSLYALLFAVLQNGALGMELETRVPSEFIMVFQAIIVLFVVASREVSRRLVNQLIARRVASDALATTRQPAEERVHGSVS</sequence>
<feature type="transmembrane region" description="Helical" evidence="6">
    <location>
        <begin position="305"/>
        <end position="323"/>
    </location>
</feature>
<evidence type="ECO:0000256" key="3">
    <source>
        <dbReference type="ARBA" id="ARBA00022692"/>
    </source>
</evidence>
<evidence type="ECO:0000256" key="4">
    <source>
        <dbReference type="ARBA" id="ARBA00022989"/>
    </source>
</evidence>
<dbReference type="InterPro" id="IPR001851">
    <property type="entry name" value="ABC_transp_permease"/>
</dbReference>
<feature type="transmembrane region" description="Helical" evidence="6">
    <location>
        <begin position="269"/>
        <end position="293"/>
    </location>
</feature>
<comment type="subcellular location">
    <subcellularLocation>
        <location evidence="1">Cell inner membrane</location>
        <topology evidence="1">Multi-pass membrane protein</topology>
    </subcellularLocation>
</comment>
<evidence type="ECO:0000256" key="5">
    <source>
        <dbReference type="ARBA" id="ARBA00023136"/>
    </source>
</evidence>
<keyword evidence="5 6" id="KW-0472">Membrane</keyword>
<keyword evidence="4 6" id="KW-1133">Transmembrane helix</keyword>
<feature type="transmembrane region" description="Helical" evidence="6">
    <location>
        <begin position="102"/>
        <end position="125"/>
    </location>
</feature>
<evidence type="ECO:0000313" key="7">
    <source>
        <dbReference type="EMBL" id="GAA4652620.1"/>
    </source>
</evidence>
<keyword evidence="3 6" id="KW-0812">Transmembrane</keyword>
<proteinExistence type="predicted"/>
<name>A0ABP8V9C9_9GAMM</name>
<protein>
    <submittedName>
        <fullName evidence="7">ABC transporter permease</fullName>
    </submittedName>
</protein>
<feature type="transmembrane region" description="Helical" evidence="6">
    <location>
        <begin position="176"/>
        <end position="199"/>
    </location>
</feature>
<keyword evidence="2" id="KW-1003">Cell membrane</keyword>
<dbReference type="CDD" id="cd06580">
    <property type="entry name" value="TM_PBP1_transp_TpRbsC_like"/>
    <property type="match status" value="1"/>
</dbReference>
<evidence type="ECO:0000313" key="8">
    <source>
        <dbReference type="Proteomes" id="UP001500604"/>
    </source>
</evidence>
<dbReference type="EMBL" id="BAABFL010000478">
    <property type="protein sequence ID" value="GAA4652620.1"/>
    <property type="molecule type" value="Genomic_DNA"/>
</dbReference>
<accession>A0ABP8V9C9</accession>
<feature type="transmembrane region" description="Helical" evidence="6">
    <location>
        <begin position="137"/>
        <end position="156"/>
    </location>
</feature>
<feature type="transmembrane region" description="Helical" evidence="6">
    <location>
        <begin position="229"/>
        <end position="249"/>
    </location>
</feature>
<dbReference type="Pfam" id="PF02653">
    <property type="entry name" value="BPD_transp_2"/>
    <property type="match status" value="1"/>
</dbReference>